<dbReference type="SUPFAM" id="SSF52743">
    <property type="entry name" value="Subtilisin-like"/>
    <property type="match status" value="1"/>
</dbReference>
<dbReference type="AlphaFoldDB" id="A0A0A9X0L2"/>
<name>A0A0A9X0L2_LYGHE</name>
<dbReference type="InterPro" id="IPR036852">
    <property type="entry name" value="Peptidase_S8/S53_dom_sf"/>
</dbReference>
<keyword evidence="1 4" id="KW-0645">Protease</keyword>
<organism evidence="4">
    <name type="scientific">Lygus hesperus</name>
    <name type="common">Western plant bug</name>
    <dbReference type="NCBI Taxonomy" id="30085"/>
    <lineage>
        <taxon>Eukaryota</taxon>
        <taxon>Metazoa</taxon>
        <taxon>Ecdysozoa</taxon>
        <taxon>Arthropoda</taxon>
        <taxon>Hexapoda</taxon>
        <taxon>Insecta</taxon>
        <taxon>Pterygota</taxon>
        <taxon>Neoptera</taxon>
        <taxon>Paraneoptera</taxon>
        <taxon>Hemiptera</taxon>
        <taxon>Heteroptera</taxon>
        <taxon>Panheteroptera</taxon>
        <taxon>Cimicomorpha</taxon>
        <taxon>Miridae</taxon>
        <taxon>Mirini</taxon>
        <taxon>Lygus</taxon>
    </lineage>
</organism>
<dbReference type="InterPro" id="IPR023828">
    <property type="entry name" value="Peptidase_S8_Ser-AS"/>
</dbReference>
<reference evidence="4" key="2">
    <citation type="submission" date="2014-07" db="EMBL/GenBank/DDBJ databases">
        <authorList>
            <person name="Hull J."/>
        </authorList>
    </citation>
    <scope>NUCLEOTIDE SEQUENCE</scope>
</reference>
<sequence length="142" mass="15480">MQGTSMAAPAVAGSVVLLREYFMKGYYPTQLPTAPYGVLELTPWQFRSQPTNHDGTLVRNDSLITLLSDNLGHHRHSVRVDAFEPTSALVKALLVHSAVAVGGPVRVVTKKTQTMEHVPPPPSVYQGHGRIKLDNVLQFAPS</sequence>
<dbReference type="PANTHER" id="PTHR43399">
    <property type="entry name" value="SUBTILISIN-RELATED"/>
    <property type="match status" value="1"/>
</dbReference>
<evidence type="ECO:0000313" key="4">
    <source>
        <dbReference type="EMBL" id="JAG12328.1"/>
    </source>
</evidence>
<protein>
    <submittedName>
        <fullName evidence="4">Serine protease/ABC transporter B family protein tagC</fullName>
    </submittedName>
</protein>
<evidence type="ECO:0000256" key="3">
    <source>
        <dbReference type="ARBA" id="ARBA00022825"/>
    </source>
</evidence>
<proteinExistence type="predicted"/>
<keyword evidence="2" id="KW-0378">Hydrolase</keyword>
<evidence type="ECO:0000256" key="1">
    <source>
        <dbReference type="ARBA" id="ARBA00022670"/>
    </source>
</evidence>
<gene>
    <name evidence="4" type="primary">tagC_2</name>
    <name evidence="4" type="ORF">CM83_4320</name>
</gene>
<reference evidence="4" key="1">
    <citation type="journal article" date="2014" name="PLoS ONE">
        <title>Transcriptome-Based Identification of ABC Transporters in the Western Tarnished Plant Bug Lygus hesperus.</title>
        <authorList>
            <person name="Hull J.J."/>
            <person name="Chaney K."/>
            <person name="Geib S.M."/>
            <person name="Fabrick J.A."/>
            <person name="Brent C.S."/>
            <person name="Walsh D."/>
            <person name="Lavine L.C."/>
        </authorList>
    </citation>
    <scope>NUCLEOTIDE SEQUENCE</scope>
</reference>
<evidence type="ECO:0000256" key="2">
    <source>
        <dbReference type="ARBA" id="ARBA00022801"/>
    </source>
</evidence>
<dbReference type="GO" id="GO:0004252">
    <property type="term" value="F:serine-type endopeptidase activity"/>
    <property type="evidence" value="ECO:0007669"/>
    <property type="project" value="InterPro"/>
</dbReference>
<dbReference type="GO" id="GO:0006508">
    <property type="term" value="P:proteolysis"/>
    <property type="evidence" value="ECO:0007669"/>
    <property type="project" value="UniProtKB-KW"/>
</dbReference>
<dbReference type="PANTHER" id="PTHR43399:SF5">
    <property type="entry name" value="PEPTIDASE S8 FAMILY WITH PROTEASE-ASSOCIATED DOMAIN"/>
    <property type="match status" value="1"/>
</dbReference>
<keyword evidence="3" id="KW-0720">Serine protease</keyword>
<accession>A0A0A9X0L2</accession>
<dbReference type="EMBL" id="GBHO01031276">
    <property type="protein sequence ID" value="JAG12328.1"/>
    <property type="molecule type" value="Transcribed_RNA"/>
</dbReference>
<dbReference type="InterPro" id="IPR051048">
    <property type="entry name" value="Peptidase_S8/S53_subtilisin"/>
</dbReference>
<dbReference type="Gene3D" id="3.40.50.200">
    <property type="entry name" value="Peptidase S8/S53 domain"/>
    <property type="match status" value="1"/>
</dbReference>
<dbReference type="PROSITE" id="PS00138">
    <property type="entry name" value="SUBTILASE_SER"/>
    <property type="match status" value="1"/>
</dbReference>